<evidence type="ECO:0000256" key="1">
    <source>
        <dbReference type="SAM" id="Phobius"/>
    </source>
</evidence>
<keyword evidence="1" id="KW-1133">Transmembrane helix</keyword>
<dbReference type="AlphaFoldDB" id="A0A0G0VFK5"/>
<organism evidence="2 3">
    <name type="scientific">Candidatus Uhrbacteria bacterium GW2011_GWC1_41_20</name>
    <dbReference type="NCBI Taxonomy" id="1618983"/>
    <lineage>
        <taxon>Bacteria</taxon>
        <taxon>Candidatus Uhriibacteriota</taxon>
    </lineage>
</organism>
<dbReference type="EMBL" id="LCAW01000003">
    <property type="protein sequence ID" value="KKR99729.1"/>
    <property type="molecule type" value="Genomic_DNA"/>
</dbReference>
<proteinExistence type="predicted"/>
<evidence type="ECO:0000313" key="3">
    <source>
        <dbReference type="Proteomes" id="UP000033930"/>
    </source>
</evidence>
<protein>
    <recommendedName>
        <fullName evidence="4">DUF4012 domain-containing protein</fullName>
    </recommendedName>
</protein>
<dbReference type="Proteomes" id="UP000033930">
    <property type="component" value="Unassembled WGS sequence"/>
</dbReference>
<dbReference type="InterPro" id="IPR025101">
    <property type="entry name" value="DUF4012"/>
</dbReference>
<reference evidence="2 3" key="1">
    <citation type="journal article" date="2015" name="Nature">
        <title>rRNA introns, odd ribosomes, and small enigmatic genomes across a large radiation of phyla.</title>
        <authorList>
            <person name="Brown C.T."/>
            <person name="Hug L.A."/>
            <person name="Thomas B.C."/>
            <person name="Sharon I."/>
            <person name="Castelle C.J."/>
            <person name="Singh A."/>
            <person name="Wilkins M.J."/>
            <person name="Williams K.H."/>
            <person name="Banfield J.F."/>
        </authorList>
    </citation>
    <scope>NUCLEOTIDE SEQUENCE [LARGE SCALE GENOMIC DNA]</scope>
</reference>
<accession>A0A0G0VFK5</accession>
<gene>
    <name evidence="2" type="ORF">UU50_C0003G0034</name>
</gene>
<evidence type="ECO:0000313" key="2">
    <source>
        <dbReference type="EMBL" id="KKR99729.1"/>
    </source>
</evidence>
<name>A0A0G0VFK5_9BACT</name>
<evidence type="ECO:0008006" key="4">
    <source>
        <dbReference type="Google" id="ProtNLM"/>
    </source>
</evidence>
<sequence length="686" mass="76283">MSKSLCLSLTDLVSRNCYNVFMNRGLNFLETPDALSGPEVSEIEPLVSYEPPRLPSRRKKVGVATVLGIIIVLVLIALLFIGRFVASALDAKSALESAQEHALAFEFDEAQIDVWQAQMDLHTAQTCLWIAKPLTVLPWVGDQVHALVVLVDTGVALVNVIDDALLIASDVYSSLEKIQETLDEIPGLEKSYTFNTLPAQVRVEMLQTLQSIAPDLAQAKIQVTLAQEELNQLKDEQLIGSMQTVVDQLQEILPSIYAAVELITPFAQSIDELAGVGSDRQWLLLFLNNTEMRPGGGFMGVYGLLQIRDGEILDISTDNTYSIDELVESDAYNVVPPQAISDYLGLDTWYFRDANWAPDFAESSKTSVQLLRQEYAFAGLPVPEIHGVIGLTPTVIENLLNIVGDITVDGTTFTSENFTETLEYEVEYGFVESGVAWEDRKEIINDLMDEIMARLMNTQIAQLPALINVFSSMFTQKQMALYSFDAQTQVVFEDAGWASIMDISDSDDYLMVVDANMGALKTDHAMSKEIEYAIEKVDDHYEAYVDITYHHNGDFNWRTTRYQSYTSVIAPLGSQLISTNGADASSAKESDMQRFGAYIVIEPGENKTLSFHYRLPDSVDQAIAKNSYDLTVFKQIGSQQAPLTLDLDFGKKLRAAQPSESSEGYGDNSYYLNTDLVQDLEFLVQF</sequence>
<keyword evidence="1" id="KW-0812">Transmembrane</keyword>
<dbReference type="Pfam" id="PF13196">
    <property type="entry name" value="DUF4012"/>
    <property type="match status" value="1"/>
</dbReference>
<feature type="transmembrane region" description="Helical" evidence="1">
    <location>
        <begin position="61"/>
        <end position="86"/>
    </location>
</feature>
<keyword evidence="1" id="KW-0472">Membrane</keyword>
<comment type="caution">
    <text evidence="2">The sequence shown here is derived from an EMBL/GenBank/DDBJ whole genome shotgun (WGS) entry which is preliminary data.</text>
</comment>